<dbReference type="OrthoDB" id="8444337at2"/>
<protein>
    <submittedName>
        <fullName evidence="1">Uncharacterized protein</fullName>
    </submittedName>
</protein>
<sequence>MTEEEQQLYDRVPLDGSTITNPELQRQLGWDRDRYWNVRNALIDRGSLSVARGRGGLVFRVILPEAPAQAGALEPQPEVPPQIREDDLYQPISAVLNQEWAREKRLERWIVHTTARQGRRDTGGRWSRPDLVLATQSTYPYVPGRHFDVITFEVKPSDSIDVTAVYEALAHRRAATKAYVVLHVPDANAERLNDTLTEVYSEAKRHGVGVIIFNQPGEFAGWEEMVEPIRQEPDPRRLNDFLTNQFESTQLETILRWFR</sequence>
<accession>A0A4Q9GYM5</accession>
<gene>
    <name evidence="1" type="ORF">EYS42_16635</name>
</gene>
<evidence type="ECO:0000313" key="1">
    <source>
        <dbReference type="EMBL" id="TBO27594.1"/>
    </source>
</evidence>
<name>A0A4Q9GYM5_9BURK</name>
<dbReference type="EMBL" id="SIXI01000011">
    <property type="protein sequence ID" value="TBO27594.1"/>
    <property type="molecule type" value="Genomic_DNA"/>
</dbReference>
<proteinExistence type="predicted"/>
<dbReference type="Proteomes" id="UP000292120">
    <property type="component" value="Unassembled WGS sequence"/>
</dbReference>
<dbReference type="RefSeq" id="WP_130969333.1">
    <property type="nucleotide sequence ID" value="NZ_SIXI01000011.1"/>
</dbReference>
<organism evidence="1 2">
    <name type="scientific">Aquabacterium lacunae</name>
    <dbReference type="NCBI Taxonomy" id="2528630"/>
    <lineage>
        <taxon>Bacteria</taxon>
        <taxon>Pseudomonadati</taxon>
        <taxon>Pseudomonadota</taxon>
        <taxon>Betaproteobacteria</taxon>
        <taxon>Burkholderiales</taxon>
        <taxon>Aquabacterium</taxon>
    </lineage>
</organism>
<dbReference type="AlphaFoldDB" id="A0A4Q9GYM5"/>
<reference evidence="1 2" key="1">
    <citation type="submission" date="2019-02" db="EMBL/GenBank/DDBJ databases">
        <title>Aquabacterium sp. strain KMB7.</title>
        <authorList>
            <person name="Chen W.-M."/>
        </authorList>
    </citation>
    <scope>NUCLEOTIDE SEQUENCE [LARGE SCALE GENOMIC DNA]</scope>
    <source>
        <strain evidence="1 2">KMB7</strain>
    </source>
</reference>
<evidence type="ECO:0000313" key="2">
    <source>
        <dbReference type="Proteomes" id="UP000292120"/>
    </source>
</evidence>
<keyword evidence="2" id="KW-1185">Reference proteome</keyword>
<comment type="caution">
    <text evidence="1">The sequence shown here is derived from an EMBL/GenBank/DDBJ whole genome shotgun (WGS) entry which is preliminary data.</text>
</comment>